<sequence length="379" mass="41595">MSEALRCGDSSRGWRMLSPPQTLSDRTKSAAYASRDTVCTDHMVVVSWDDETGWSDPELTAYGPLSLYPTASCLHYATECFEGMKVYAGDDGNLRLFRPSLNARRMGLSAGRISLPVPEASELEKLIIALIAVDGPRWLAGRPGSWMYLRPAMIGTHQQLGVAAPRQALLFITMSYMAPLHTVPGGMHLLTSSADTVRAWPGGFGYAKVGANYGPSIPALQTAQRAGFHQVLWLYGSEGICTEAGGSNLFFVWQRPQDGKRELITAPLDDNIILDGITRQSCLELARERYGRDLVISERSYTINDVFKASDEGRLEECFSAGTAYFICPITRIQHRGVDIAISPGDVTTNMRNWLEDIQCGRIAHDWAVIVKPSTPSSG</sequence>
<comment type="catalytic activity">
    <reaction evidence="9">
        <text>L-leucine + 2-oxoglutarate = 4-methyl-2-oxopentanoate + L-glutamate</text>
        <dbReference type="Rhea" id="RHEA:18321"/>
        <dbReference type="ChEBI" id="CHEBI:16810"/>
        <dbReference type="ChEBI" id="CHEBI:17865"/>
        <dbReference type="ChEBI" id="CHEBI:29985"/>
        <dbReference type="ChEBI" id="CHEBI:57427"/>
        <dbReference type="EC" id="2.6.1.42"/>
    </reaction>
</comment>
<evidence type="ECO:0000256" key="4">
    <source>
        <dbReference type="ARBA" id="ARBA00022679"/>
    </source>
</evidence>
<dbReference type="GO" id="GO:0004084">
    <property type="term" value="F:branched-chain-amino-acid transaminase activity"/>
    <property type="evidence" value="ECO:0007669"/>
    <property type="project" value="UniProtKB-EC"/>
</dbReference>
<dbReference type="InterPro" id="IPR043131">
    <property type="entry name" value="BCAT-like_N"/>
</dbReference>
<reference evidence="11" key="2">
    <citation type="submission" date="2023-06" db="EMBL/GenBank/DDBJ databases">
        <authorList>
            <consortium name="Lawrence Berkeley National Laboratory"/>
            <person name="Mondo S.J."/>
            <person name="Hensen N."/>
            <person name="Bonometti L."/>
            <person name="Westerberg I."/>
            <person name="Brannstrom I.O."/>
            <person name="Guillou S."/>
            <person name="Cros-Aarteil S."/>
            <person name="Calhoun S."/>
            <person name="Haridas S."/>
            <person name="Kuo A."/>
            <person name="Pangilinan J."/>
            <person name="Riley R."/>
            <person name="Labutti K."/>
            <person name="Andreopoulos B."/>
            <person name="Lipzen A."/>
            <person name="Chen C."/>
            <person name="Yanf M."/>
            <person name="Daum C."/>
            <person name="Ng V."/>
            <person name="Clum A."/>
            <person name="Steindorff A."/>
            <person name="Ohm R."/>
            <person name="Martin F."/>
            <person name="Silar P."/>
            <person name="Natvig D."/>
            <person name="Lalanne C."/>
            <person name="Gautier V."/>
            <person name="Ament-Velasquez S.L."/>
            <person name="Kruys A."/>
            <person name="Hutchinson M.I."/>
            <person name="Powell A.J."/>
            <person name="Barry K."/>
            <person name="Miller A.N."/>
            <person name="Grigoriev I.V."/>
            <person name="Debuchy R."/>
            <person name="Gladieux P."/>
            <person name="Thoren M.H."/>
            <person name="Johannesson H."/>
        </authorList>
    </citation>
    <scope>NUCLEOTIDE SEQUENCE</scope>
    <source>
        <strain evidence="11">PSN324</strain>
    </source>
</reference>
<keyword evidence="5 8" id="KW-0663">Pyridoxal phosphate</keyword>
<evidence type="ECO:0000313" key="12">
    <source>
        <dbReference type="Proteomes" id="UP001321749"/>
    </source>
</evidence>
<dbReference type="InterPro" id="IPR036038">
    <property type="entry name" value="Aminotransferase-like"/>
</dbReference>
<dbReference type="InterPro" id="IPR005786">
    <property type="entry name" value="B_amino_transII"/>
</dbReference>
<accession>A0AAV9HLL3</accession>
<evidence type="ECO:0000256" key="3">
    <source>
        <dbReference type="ARBA" id="ARBA00022576"/>
    </source>
</evidence>
<name>A0AAV9HLL3_9PEZI</name>
<dbReference type="PANTHER" id="PTHR11825">
    <property type="entry name" value="SUBGROUP IIII AMINOTRANSFERASE"/>
    <property type="match status" value="1"/>
</dbReference>
<dbReference type="GO" id="GO:0005739">
    <property type="term" value="C:mitochondrion"/>
    <property type="evidence" value="ECO:0007669"/>
    <property type="project" value="TreeGrafter"/>
</dbReference>
<reference evidence="11" key="1">
    <citation type="journal article" date="2023" name="Mol. Phylogenet. Evol.">
        <title>Genome-scale phylogeny and comparative genomics of the fungal order Sordariales.</title>
        <authorList>
            <person name="Hensen N."/>
            <person name="Bonometti L."/>
            <person name="Westerberg I."/>
            <person name="Brannstrom I.O."/>
            <person name="Guillou S."/>
            <person name="Cros-Aarteil S."/>
            <person name="Calhoun S."/>
            <person name="Haridas S."/>
            <person name="Kuo A."/>
            <person name="Mondo S."/>
            <person name="Pangilinan J."/>
            <person name="Riley R."/>
            <person name="LaButti K."/>
            <person name="Andreopoulos B."/>
            <person name="Lipzen A."/>
            <person name="Chen C."/>
            <person name="Yan M."/>
            <person name="Daum C."/>
            <person name="Ng V."/>
            <person name="Clum A."/>
            <person name="Steindorff A."/>
            <person name="Ohm R.A."/>
            <person name="Martin F."/>
            <person name="Silar P."/>
            <person name="Natvig D.O."/>
            <person name="Lalanne C."/>
            <person name="Gautier V."/>
            <person name="Ament-Velasquez S.L."/>
            <person name="Kruys A."/>
            <person name="Hutchinson M.I."/>
            <person name="Powell A.J."/>
            <person name="Barry K."/>
            <person name="Miller A.N."/>
            <person name="Grigoriev I.V."/>
            <person name="Debuchy R."/>
            <person name="Gladieux P."/>
            <person name="Hiltunen Thoren M."/>
            <person name="Johannesson H."/>
        </authorList>
    </citation>
    <scope>NUCLEOTIDE SEQUENCE</scope>
    <source>
        <strain evidence="11">PSN324</strain>
    </source>
</reference>
<dbReference type="SUPFAM" id="SSF56752">
    <property type="entry name" value="D-aminoacid aminotransferase-like PLP-dependent enzymes"/>
    <property type="match status" value="1"/>
</dbReference>
<evidence type="ECO:0000256" key="6">
    <source>
        <dbReference type="PIRSR" id="PIRSR006468-1"/>
    </source>
</evidence>
<keyword evidence="9" id="KW-0100">Branched-chain amino acid biosynthesis</keyword>
<protein>
    <recommendedName>
        <fullName evidence="9">Branched-chain-amino-acid aminotransferase</fullName>
        <ecNumber evidence="9">2.6.1.42</ecNumber>
    </recommendedName>
</protein>
<evidence type="ECO:0000256" key="8">
    <source>
        <dbReference type="RuleBase" id="RU004516"/>
    </source>
</evidence>
<dbReference type="GO" id="GO:0009099">
    <property type="term" value="P:L-valine biosynthetic process"/>
    <property type="evidence" value="ECO:0007669"/>
    <property type="project" value="TreeGrafter"/>
</dbReference>
<feature type="region of interest" description="Disordered" evidence="10">
    <location>
        <begin position="1"/>
        <end position="22"/>
    </location>
</feature>
<keyword evidence="3 9" id="KW-0032">Aminotransferase</keyword>
<evidence type="ECO:0000256" key="2">
    <source>
        <dbReference type="ARBA" id="ARBA00009320"/>
    </source>
</evidence>
<evidence type="ECO:0000256" key="7">
    <source>
        <dbReference type="RuleBase" id="RU004106"/>
    </source>
</evidence>
<dbReference type="Pfam" id="PF01063">
    <property type="entry name" value="Aminotran_4"/>
    <property type="match status" value="1"/>
</dbReference>
<dbReference type="PIRSF" id="PIRSF006468">
    <property type="entry name" value="BCAT1"/>
    <property type="match status" value="1"/>
</dbReference>
<dbReference type="FunFam" id="3.30.470.10:FF:000012">
    <property type="entry name" value="Branched-chain-amino-acid aminotransferase"/>
    <property type="match status" value="1"/>
</dbReference>
<evidence type="ECO:0000256" key="5">
    <source>
        <dbReference type="ARBA" id="ARBA00022898"/>
    </source>
</evidence>
<organism evidence="11 12">
    <name type="scientific">Cladorrhinum samala</name>
    <dbReference type="NCBI Taxonomy" id="585594"/>
    <lineage>
        <taxon>Eukaryota</taxon>
        <taxon>Fungi</taxon>
        <taxon>Dikarya</taxon>
        <taxon>Ascomycota</taxon>
        <taxon>Pezizomycotina</taxon>
        <taxon>Sordariomycetes</taxon>
        <taxon>Sordariomycetidae</taxon>
        <taxon>Sordariales</taxon>
        <taxon>Podosporaceae</taxon>
        <taxon>Cladorrhinum</taxon>
    </lineage>
</organism>
<feature type="modified residue" description="N6-(pyridoxal phosphate)lysine" evidence="6">
    <location>
        <position position="208"/>
    </location>
</feature>
<evidence type="ECO:0000256" key="9">
    <source>
        <dbReference type="RuleBase" id="RU004517"/>
    </source>
</evidence>
<dbReference type="Proteomes" id="UP001321749">
    <property type="component" value="Unassembled WGS sequence"/>
</dbReference>
<dbReference type="InterPro" id="IPR001544">
    <property type="entry name" value="Aminotrans_IV"/>
</dbReference>
<keyword evidence="4 9" id="KW-0808">Transferase</keyword>
<comment type="similarity">
    <text evidence="2 7">Belongs to the class-IV pyridoxal-phosphate-dependent aminotransferase family.</text>
</comment>
<evidence type="ECO:0000256" key="1">
    <source>
        <dbReference type="ARBA" id="ARBA00001933"/>
    </source>
</evidence>
<dbReference type="Gene3D" id="3.20.10.10">
    <property type="entry name" value="D-amino Acid Aminotransferase, subunit A, domain 2"/>
    <property type="match status" value="1"/>
</dbReference>
<dbReference type="GO" id="GO:0009098">
    <property type="term" value="P:L-leucine biosynthetic process"/>
    <property type="evidence" value="ECO:0007669"/>
    <property type="project" value="TreeGrafter"/>
</dbReference>
<dbReference type="InterPro" id="IPR018300">
    <property type="entry name" value="Aminotrans_IV_CS"/>
</dbReference>
<comment type="caution">
    <text evidence="11">The sequence shown here is derived from an EMBL/GenBank/DDBJ whole genome shotgun (WGS) entry which is preliminary data.</text>
</comment>
<dbReference type="PROSITE" id="PS00770">
    <property type="entry name" value="AA_TRANSFER_CLASS_4"/>
    <property type="match status" value="1"/>
</dbReference>
<comment type="catalytic activity">
    <reaction evidence="9">
        <text>L-isoleucine + 2-oxoglutarate = (S)-3-methyl-2-oxopentanoate + L-glutamate</text>
        <dbReference type="Rhea" id="RHEA:24801"/>
        <dbReference type="ChEBI" id="CHEBI:16810"/>
        <dbReference type="ChEBI" id="CHEBI:29985"/>
        <dbReference type="ChEBI" id="CHEBI:35146"/>
        <dbReference type="ChEBI" id="CHEBI:58045"/>
        <dbReference type="EC" id="2.6.1.42"/>
    </reaction>
</comment>
<evidence type="ECO:0000313" key="11">
    <source>
        <dbReference type="EMBL" id="KAK4461228.1"/>
    </source>
</evidence>
<dbReference type="Gene3D" id="3.30.470.10">
    <property type="match status" value="1"/>
</dbReference>
<evidence type="ECO:0000256" key="10">
    <source>
        <dbReference type="SAM" id="MobiDB-lite"/>
    </source>
</evidence>
<proteinExistence type="inferred from homology"/>
<comment type="catalytic activity">
    <reaction evidence="9">
        <text>L-valine + 2-oxoglutarate = 3-methyl-2-oxobutanoate + L-glutamate</text>
        <dbReference type="Rhea" id="RHEA:24813"/>
        <dbReference type="ChEBI" id="CHEBI:11851"/>
        <dbReference type="ChEBI" id="CHEBI:16810"/>
        <dbReference type="ChEBI" id="CHEBI:29985"/>
        <dbReference type="ChEBI" id="CHEBI:57762"/>
        <dbReference type="EC" id="2.6.1.42"/>
    </reaction>
</comment>
<dbReference type="PANTHER" id="PTHR11825:SF69">
    <property type="entry name" value="BRANCHED-CHAIN-AMINO-ACID AMINOTRANSFERASE"/>
    <property type="match status" value="1"/>
</dbReference>
<gene>
    <name evidence="11" type="ORF">QBC42DRAFT_306522</name>
</gene>
<dbReference type="InterPro" id="IPR043132">
    <property type="entry name" value="BCAT-like_C"/>
</dbReference>
<comment type="cofactor">
    <cofactor evidence="1 8">
        <name>pyridoxal 5'-phosphate</name>
        <dbReference type="ChEBI" id="CHEBI:597326"/>
    </cofactor>
</comment>
<keyword evidence="9" id="KW-0028">Amino-acid biosynthesis</keyword>
<keyword evidence="12" id="KW-1185">Reference proteome</keyword>
<dbReference type="AlphaFoldDB" id="A0AAV9HLL3"/>
<dbReference type="EMBL" id="MU864995">
    <property type="protein sequence ID" value="KAK4461228.1"/>
    <property type="molecule type" value="Genomic_DNA"/>
</dbReference>
<dbReference type="EC" id="2.6.1.42" evidence="9"/>